<protein>
    <submittedName>
        <fullName evidence="2">DUF1963 domain-containing protein</fullName>
    </submittedName>
</protein>
<dbReference type="InterPro" id="IPR035948">
    <property type="entry name" value="YwqG-like_sf"/>
</dbReference>
<reference evidence="2" key="1">
    <citation type="submission" date="2023-01" db="EMBL/GenBank/DDBJ databases">
        <title>Draft genome sequence of Nocardiopsis sp. LSu2-4 isolated from halophytes.</title>
        <authorList>
            <person name="Duangmal K."/>
            <person name="Chantavorakit T."/>
        </authorList>
    </citation>
    <scope>NUCLEOTIDE SEQUENCE</scope>
    <source>
        <strain evidence="2">LSu2-4</strain>
    </source>
</reference>
<evidence type="ECO:0000313" key="2">
    <source>
        <dbReference type="EMBL" id="MDA2807470.1"/>
    </source>
</evidence>
<dbReference type="EMBL" id="JAQFWP010000055">
    <property type="protein sequence ID" value="MDA2807470.1"/>
    <property type="molecule type" value="Genomic_DNA"/>
</dbReference>
<evidence type="ECO:0000256" key="1">
    <source>
        <dbReference type="SAM" id="MobiDB-lite"/>
    </source>
</evidence>
<dbReference type="Proteomes" id="UP001165685">
    <property type="component" value="Unassembled WGS sequence"/>
</dbReference>
<sequence>MSDDSTNEDRFRAEAASRDLPADETEAWIRAALPAVYIGGGEAPGGQPVARLGGNPMLPRDTPDPPSPFIASLDCAALPLGATGLPFPSEGHLLLFADPADRRQGPAPGEVVYVPAGSATAARPVGERAPFTEKRTARSYQRLEPQSHESFTVDRWGPAPDDEHFELAEELDDAWRDVHGLPPGWDLQVGGHTIVLQNDPVHWAREQDAGDWALLATWRCGDDVTELDGGVVHWVIRREDLAALRFDRVHRYTDMA</sequence>
<dbReference type="SUPFAM" id="SSF103032">
    <property type="entry name" value="Hypothetical protein YwqG"/>
    <property type="match status" value="1"/>
</dbReference>
<comment type="caution">
    <text evidence="2">The sequence shown here is derived from an EMBL/GenBank/DDBJ whole genome shotgun (WGS) entry which is preliminary data.</text>
</comment>
<gene>
    <name evidence="2" type="ORF">O4U47_23380</name>
</gene>
<evidence type="ECO:0000313" key="3">
    <source>
        <dbReference type="Proteomes" id="UP001165685"/>
    </source>
</evidence>
<feature type="region of interest" description="Disordered" evidence="1">
    <location>
        <begin position="1"/>
        <end position="24"/>
    </location>
</feature>
<feature type="compositionally biased region" description="Basic and acidic residues" evidence="1">
    <location>
        <begin position="7"/>
        <end position="21"/>
    </location>
</feature>
<dbReference type="Pfam" id="PF09234">
    <property type="entry name" value="DUF1963"/>
    <property type="match status" value="1"/>
</dbReference>
<dbReference type="InterPro" id="IPR015315">
    <property type="entry name" value="DUF1963"/>
</dbReference>
<keyword evidence="3" id="KW-1185">Reference proteome</keyword>
<proteinExistence type="predicted"/>
<dbReference type="Gene3D" id="2.30.320.10">
    <property type="entry name" value="YwqG-like"/>
    <property type="match status" value="1"/>
</dbReference>
<name>A0ABT4TT96_9ACTN</name>
<accession>A0ABT4TT96</accession>
<dbReference type="RefSeq" id="WP_270680097.1">
    <property type="nucleotide sequence ID" value="NZ_JAQFWP010000055.1"/>
</dbReference>
<organism evidence="2 3">
    <name type="scientific">Nocardiopsis suaedae</name>
    <dbReference type="NCBI Taxonomy" id="3018444"/>
    <lineage>
        <taxon>Bacteria</taxon>
        <taxon>Bacillati</taxon>
        <taxon>Actinomycetota</taxon>
        <taxon>Actinomycetes</taxon>
        <taxon>Streptosporangiales</taxon>
        <taxon>Nocardiopsidaceae</taxon>
        <taxon>Nocardiopsis</taxon>
    </lineage>
</organism>